<keyword evidence="1" id="KW-0805">Transcription regulation</keyword>
<dbReference type="InterPro" id="IPR023187">
    <property type="entry name" value="Tscrpt_reg_MarR-type_CS"/>
</dbReference>
<keyword evidence="2 5" id="KW-0238">DNA-binding</keyword>
<evidence type="ECO:0000256" key="3">
    <source>
        <dbReference type="ARBA" id="ARBA00023163"/>
    </source>
</evidence>
<dbReference type="InterPro" id="IPR000835">
    <property type="entry name" value="HTH_MarR-typ"/>
</dbReference>
<dbReference type="InterPro" id="IPR039422">
    <property type="entry name" value="MarR/SlyA-like"/>
</dbReference>
<organism evidence="5 6">
    <name type="scientific">Actinoallomurus bryophytorum</name>
    <dbReference type="NCBI Taxonomy" id="1490222"/>
    <lineage>
        <taxon>Bacteria</taxon>
        <taxon>Bacillati</taxon>
        <taxon>Actinomycetota</taxon>
        <taxon>Actinomycetes</taxon>
        <taxon>Streptosporangiales</taxon>
        <taxon>Thermomonosporaceae</taxon>
        <taxon>Actinoallomurus</taxon>
    </lineage>
</organism>
<protein>
    <submittedName>
        <fullName evidence="5">DNA-binding MarR family transcriptional regulator</fullName>
    </submittedName>
</protein>
<dbReference type="SUPFAM" id="SSF46785">
    <property type="entry name" value="Winged helix' DNA-binding domain"/>
    <property type="match status" value="1"/>
</dbReference>
<dbReference type="Pfam" id="PF01047">
    <property type="entry name" value="MarR"/>
    <property type="match status" value="1"/>
</dbReference>
<dbReference type="PROSITE" id="PS01117">
    <property type="entry name" value="HTH_MARR_1"/>
    <property type="match status" value="1"/>
</dbReference>
<dbReference type="EMBL" id="VFOZ01000001">
    <property type="protein sequence ID" value="TQL99607.1"/>
    <property type="molecule type" value="Genomic_DNA"/>
</dbReference>
<feature type="domain" description="HTH marR-type" evidence="4">
    <location>
        <begin position="1"/>
        <end position="108"/>
    </location>
</feature>
<dbReference type="PROSITE" id="PS50995">
    <property type="entry name" value="HTH_MARR_2"/>
    <property type="match status" value="1"/>
</dbReference>
<dbReference type="GO" id="GO:0003700">
    <property type="term" value="F:DNA-binding transcription factor activity"/>
    <property type="evidence" value="ECO:0007669"/>
    <property type="project" value="InterPro"/>
</dbReference>
<dbReference type="InterPro" id="IPR036390">
    <property type="entry name" value="WH_DNA-bd_sf"/>
</dbReference>
<reference evidence="5 6" key="1">
    <citation type="submission" date="2019-06" db="EMBL/GenBank/DDBJ databases">
        <title>Sequencing the genomes of 1000 actinobacteria strains.</title>
        <authorList>
            <person name="Klenk H.-P."/>
        </authorList>
    </citation>
    <scope>NUCLEOTIDE SEQUENCE [LARGE SCALE GENOMIC DNA]</scope>
    <source>
        <strain evidence="5 6">DSM 102200</strain>
    </source>
</reference>
<gene>
    <name evidence="5" type="ORF">FB559_5303</name>
</gene>
<dbReference type="Gene3D" id="1.10.10.10">
    <property type="entry name" value="Winged helix-like DNA-binding domain superfamily/Winged helix DNA-binding domain"/>
    <property type="match status" value="1"/>
</dbReference>
<keyword evidence="6" id="KW-1185">Reference proteome</keyword>
<evidence type="ECO:0000256" key="1">
    <source>
        <dbReference type="ARBA" id="ARBA00023015"/>
    </source>
</evidence>
<sequence>MPVPATQLRVLFVVEQNGAINLSGLAAELGALLSSASRLCDRLEAAGLIVRESGQQSRREIAIRLSPDGEALLDRVRQERQEEIKKVLARMPSVARQALFNGLSEFRAAADVSGTSGSAESFSMPA</sequence>
<dbReference type="InterPro" id="IPR036388">
    <property type="entry name" value="WH-like_DNA-bd_sf"/>
</dbReference>
<evidence type="ECO:0000259" key="4">
    <source>
        <dbReference type="PROSITE" id="PS50995"/>
    </source>
</evidence>
<dbReference type="GO" id="GO:0006950">
    <property type="term" value="P:response to stress"/>
    <property type="evidence" value="ECO:0007669"/>
    <property type="project" value="TreeGrafter"/>
</dbReference>
<evidence type="ECO:0000256" key="2">
    <source>
        <dbReference type="ARBA" id="ARBA00023125"/>
    </source>
</evidence>
<dbReference type="Proteomes" id="UP000316096">
    <property type="component" value="Unassembled WGS sequence"/>
</dbReference>
<dbReference type="SMART" id="SM00347">
    <property type="entry name" value="HTH_MARR"/>
    <property type="match status" value="1"/>
</dbReference>
<dbReference type="PANTHER" id="PTHR33164:SF43">
    <property type="entry name" value="HTH-TYPE TRANSCRIPTIONAL REPRESSOR YETL"/>
    <property type="match status" value="1"/>
</dbReference>
<evidence type="ECO:0000313" key="5">
    <source>
        <dbReference type="EMBL" id="TQL99607.1"/>
    </source>
</evidence>
<dbReference type="GO" id="GO:0003677">
    <property type="term" value="F:DNA binding"/>
    <property type="evidence" value="ECO:0007669"/>
    <property type="project" value="UniProtKB-KW"/>
</dbReference>
<dbReference type="PANTHER" id="PTHR33164">
    <property type="entry name" value="TRANSCRIPTIONAL REGULATOR, MARR FAMILY"/>
    <property type="match status" value="1"/>
</dbReference>
<proteinExistence type="predicted"/>
<accession>A0A543CRQ9</accession>
<name>A0A543CRQ9_9ACTN</name>
<dbReference type="AlphaFoldDB" id="A0A543CRQ9"/>
<keyword evidence="3" id="KW-0804">Transcription</keyword>
<evidence type="ECO:0000313" key="6">
    <source>
        <dbReference type="Proteomes" id="UP000316096"/>
    </source>
</evidence>
<comment type="caution">
    <text evidence="5">The sequence shown here is derived from an EMBL/GenBank/DDBJ whole genome shotgun (WGS) entry which is preliminary data.</text>
</comment>